<dbReference type="EMBL" id="CACRZD030000004">
    <property type="protein sequence ID" value="CAA6658941.1"/>
    <property type="molecule type" value="Genomic_DNA"/>
</dbReference>
<sequence length="27" mass="2910">MKTSASYCTAIPALASALFWEKAVPPR</sequence>
<organism evidence="1">
    <name type="scientific">Spirodela intermedia</name>
    <name type="common">Intermediate duckweed</name>
    <dbReference type="NCBI Taxonomy" id="51605"/>
    <lineage>
        <taxon>Eukaryota</taxon>
        <taxon>Viridiplantae</taxon>
        <taxon>Streptophyta</taxon>
        <taxon>Embryophyta</taxon>
        <taxon>Tracheophyta</taxon>
        <taxon>Spermatophyta</taxon>
        <taxon>Magnoliopsida</taxon>
        <taxon>Liliopsida</taxon>
        <taxon>Araceae</taxon>
        <taxon>Lemnoideae</taxon>
        <taxon>Spirodela</taxon>
    </lineage>
</organism>
<evidence type="ECO:0000313" key="2">
    <source>
        <dbReference type="Proteomes" id="UP001189122"/>
    </source>
</evidence>
<proteinExistence type="predicted"/>
<name>A0A7I8IP71_SPIIN</name>
<dbReference type="Proteomes" id="UP001189122">
    <property type="component" value="Unassembled WGS sequence"/>
</dbReference>
<dbReference type="EMBL" id="LR743591">
    <property type="protein sequence ID" value="CAA2619215.1"/>
    <property type="molecule type" value="Genomic_DNA"/>
</dbReference>
<gene>
    <name evidence="1" type="ORF">SI7747_04005382</name>
</gene>
<protein>
    <submittedName>
        <fullName evidence="1">Uncharacterized protein</fullName>
    </submittedName>
</protein>
<dbReference type="AlphaFoldDB" id="A0A7I8IP71"/>
<reference evidence="1 2" key="1">
    <citation type="submission" date="2019-12" db="EMBL/GenBank/DDBJ databases">
        <authorList>
            <person name="Scholz U."/>
            <person name="Mascher M."/>
            <person name="Fiebig A."/>
        </authorList>
    </citation>
    <scope>NUCLEOTIDE SEQUENCE</scope>
</reference>
<keyword evidence="2" id="KW-1185">Reference proteome</keyword>
<accession>A0A7I8IP71</accession>
<evidence type="ECO:0000313" key="1">
    <source>
        <dbReference type="EMBL" id="CAA2619215.1"/>
    </source>
</evidence>